<sequence>MELSKFTVEQLDYRYTDEWNDFVEKSKNATFLHNAGYMHYHSDRFNDCSLILKEDDKIVALLPGNIDENSVFYSHQGLTYGGLLIKNETKLTEVLEYFEILNRYLYNKKNVSKIIYKPIPYIYSEIPSQEDEYALFRLGAKKIACGASSTIILNKKIKMSSSRKKSIKKSQRYSFQILTDFNYNDFWDILKDNLGNRYDTHPVHTLDEITMLKNRFPNQIKLFSIYLDDKCVAGALLYFVGKVVHVQYIASNDIGKQTSALDYLFNYLIQDDIFSNMEYFDFGTSVEQNGYKLNEGLIFQKEGFGARTVLYNQYEYYIHEVLR</sequence>
<dbReference type="Pfam" id="PF13480">
    <property type="entry name" value="Acetyltransf_6"/>
    <property type="match status" value="1"/>
</dbReference>
<proteinExistence type="predicted"/>
<dbReference type="Gene3D" id="3.40.630.30">
    <property type="match status" value="1"/>
</dbReference>
<keyword evidence="3" id="KW-1185">Reference proteome</keyword>
<organism evidence="2 3">
    <name type="scientific">Lysinibacillus parviboronicapiens</name>
    <dbReference type="NCBI Taxonomy" id="436516"/>
    <lineage>
        <taxon>Bacteria</taxon>
        <taxon>Bacillati</taxon>
        <taxon>Bacillota</taxon>
        <taxon>Bacilli</taxon>
        <taxon>Bacillales</taxon>
        <taxon>Bacillaceae</taxon>
        <taxon>Lysinibacillus</taxon>
    </lineage>
</organism>
<dbReference type="EMBL" id="JBEPSB010000006">
    <property type="protein sequence ID" value="MET4560627.1"/>
    <property type="molecule type" value="Genomic_DNA"/>
</dbReference>
<dbReference type="SUPFAM" id="SSF55729">
    <property type="entry name" value="Acyl-CoA N-acyltransferases (Nat)"/>
    <property type="match status" value="1"/>
</dbReference>
<comment type="caution">
    <text evidence="2">The sequence shown here is derived from an EMBL/GenBank/DDBJ whole genome shotgun (WGS) entry which is preliminary data.</text>
</comment>
<name>A0ABV2PI43_9BACI</name>
<evidence type="ECO:0000313" key="3">
    <source>
        <dbReference type="Proteomes" id="UP001549363"/>
    </source>
</evidence>
<dbReference type="Proteomes" id="UP001549363">
    <property type="component" value="Unassembled WGS sequence"/>
</dbReference>
<reference evidence="2 3" key="1">
    <citation type="submission" date="2024-06" db="EMBL/GenBank/DDBJ databases">
        <title>Sorghum-associated microbial communities from plants grown in Nebraska, USA.</title>
        <authorList>
            <person name="Schachtman D."/>
        </authorList>
    </citation>
    <scope>NUCLEOTIDE SEQUENCE [LARGE SCALE GENOMIC DNA]</scope>
    <source>
        <strain evidence="2 3">736</strain>
    </source>
</reference>
<dbReference type="InterPro" id="IPR016181">
    <property type="entry name" value="Acyl_CoA_acyltransferase"/>
</dbReference>
<dbReference type="RefSeq" id="WP_354471543.1">
    <property type="nucleotide sequence ID" value="NZ_JBEPSB010000006.1"/>
</dbReference>
<protein>
    <recommendedName>
        <fullName evidence="1">BioF2-like acetyltransferase domain-containing protein</fullName>
    </recommendedName>
</protein>
<accession>A0ABV2PI43</accession>
<evidence type="ECO:0000313" key="2">
    <source>
        <dbReference type="EMBL" id="MET4560627.1"/>
    </source>
</evidence>
<feature type="domain" description="BioF2-like acetyltransferase" evidence="1">
    <location>
        <begin position="173"/>
        <end position="292"/>
    </location>
</feature>
<gene>
    <name evidence="2" type="ORF">ABIA69_001771</name>
</gene>
<dbReference type="InterPro" id="IPR038740">
    <property type="entry name" value="BioF2-like_GNAT_dom"/>
</dbReference>
<evidence type="ECO:0000259" key="1">
    <source>
        <dbReference type="Pfam" id="PF13480"/>
    </source>
</evidence>